<dbReference type="AlphaFoldDB" id="A0A6C0D7Y4"/>
<name>A0A6C0D7Y4_9ZZZZ</name>
<keyword evidence="5" id="KW-0408">Iron</keyword>
<keyword evidence="2" id="KW-0479">Metal-binding</keyword>
<comment type="cofactor">
    <cofactor evidence="1">
        <name>Fe(2+)</name>
        <dbReference type="ChEBI" id="CHEBI:29033"/>
    </cofactor>
</comment>
<evidence type="ECO:0000256" key="2">
    <source>
        <dbReference type="ARBA" id="ARBA00022723"/>
    </source>
</evidence>
<reference evidence="7" key="1">
    <citation type="journal article" date="2020" name="Nature">
        <title>Giant virus diversity and host interactions through global metagenomics.</title>
        <authorList>
            <person name="Schulz F."/>
            <person name="Roux S."/>
            <person name="Paez-Espino D."/>
            <person name="Jungbluth S."/>
            <person name="Walsh D.A."/>
            <person name="Denef V.J."/>
            <person name="McMahon K.D."/>
            <person name="Konstantinidis K.T."/>
            <person name="Eloe-Fadrosh E.A."/>
            <person name="Kyrpides N.C."/>
            <person name="Woyke T."/>
        </authorList>
    </citation>
    <scope>NUCLEOTIDE SEQUENCE</scope>
    <source>
        <strain evidence="7">GVMAG-M-3300023174-130</strain>
    </source>
</reference>
<dbReference type="EMBL" id="MN739548">
    <property type="protein sequence ID" value="QHT12601.1"/>
    <property type="molecule type" value="Genomic_DNA"/>
</dbReference>
<accession>A0A6C0D7Y4</accession>
<evidence type="ECO:0000256" key="1">
    <source>
        <dbReference type="ARBA" id="ARBA00001954"/>
    </source>
</evidence>
<evidence type="ECO:0000313" key="7">
    <source>
        <dbReference type="EMBL" id="QHT12601.1"/>
    </source>
</evidence>
<keyword evidence="3" id="KW-0223">Dioxygenase</keyword>
<sequence length="312" mass="36134">MIIKKEKKGGVTIIHVDKDFDDARMERMMDNKINPLDIKDIITEDTDVYTKEGKLLLRFRKHKLTKSKIDSFYENVIKFAHNVSSNRGSASSSKHKNVNENPKVMSNILGFFDKLAPSQKAHFRRQGIKLPITVRETRFNMDFPENFKKLVPLIKEIDMYYKKYAPEHYKLQRKKANQTPFKINGTAFTTVTTNVNFQTAIHVDKGDDKEGFGNLVVIESGKYRGGETCFPQYGIGVDVKTGDVLFMNVHQPHANLPIILESPDAKRLSIVCYLRKSIWDQTKHKTKKFMLKHNKTFKKTRKIHGGFEDDEY</sequence>
<dbReference type="GO" id="GO:0046872">
    <property type="term" value="F:metal ion binding"/>
    <property type="evidence" value="ECO:0007669"/>
    <property type="project" value="UniProtKB-KW"/>
</dbReference>
<dbReference type="Gene3D" id="3.60.130.30">
    <property type="match status" value="1"/>
</dbReference>
<proteinExistence type="predicted"/>
<evidence type="ECO:0000256" key="3">
    <source>
        <dbReference type="ARBA" id="ARBA00022964"/>
    </source>
</evidence>
<protein>
    <recommendedName>
        <fullName evidence="6">2OGFeDO JBP1/TET oxygenase domain-containing protein</fullName>
    </recommendedName>
</protein>
<evidence type="ECO:0000256" key="4">
    <source>
        <dbReference type="ARBA" id="ARBA00023002"/>
    </source>
</evidence>
<organism evidence="7">
    <name type="scientific">viral metagenome</name>
    <dbReference type="NCBI Taxonomy" id="1070528"/>
    <lineage>
        <taxon>unclassified sequences</taxon>
        <taxon>metagenomes</taxon>
        <taxon>organismal metagenomes</taxon>
    </lineage>
</organism>
<dbReference type="Pfam" id="PF12851">
    <property type="entry name" value="Tet_JBP"/>
    <property type="match status" value="1"/>
</dbReference>
<dbReference type="GO" id="GO:0051213">
    <property type="term" value="F:dioxygenase activity"/>
    <property type="evidence" value="ECO:0007669"/>
    <property type="project" value="UniProtKB-KW"/>
</dbReference>
<feature type="domain" description="2OGFeDO JBP1/TET oxygenase" evidence="6">
    <location>
        <begin position="130"/>
        <end position="276"/>
    </location>
</feature>
<evidence type="ECO:0000256" key="5">
    <source>
        <dbReference type="ARBA" id="ARBA00023004"/>
    </source>
</evidence>
<keyword evidence="4" id="KW-0560">Oxidoreductase</keyword>
<dbReference type="InterPro" id="IPR024779">
    <property type="entry name" value="2OGFeDO_JBP1/TET_oxygenase_dom"/>
</dbReference>
<evidence type="ECO:0000259" key="6">
    <source>
        <dbReference type="Pfam" id="PF12851"/>
    </source>
</evidence>